<feature type="region of interest" description="Disordered" evidence="8">
    <location>
        <begin position="597"/>
        <end position="618"/>
    </location>
</feature>
<dbReference type="PANTHER" id="PTHR14741:SF32">
    <property type="entry name" value="TRIMETHYLGUANOSINE SYNTHASE"/>
    <property type="match status" value="1"/>
</dbReference>
<dbReference type="RefSeq" id="XP_022251335.1">
    <property type="nucleotide sequence ID" value="XM_022395627.1"/>
</dbReference>
<feature type="region of interest" description="Disordered" evidence="8">
    <location>
        <begin position="1286"/>
        <end position="1308"/>
    </location>
</feature>
<protein>
    <recommendedName>
        <fullName evidence="1">Trimethylguanosine synthase</fullName>
    </recommendedName>
    <alternativeName>
        <fullName evidence="7">Cap-specific guanine-N(2) methyltransferase</fullName>
    </alternativeName>
</protein>
<comment type="catalytic activity">
    <reaction evidence="4">
        <text>a 5'-end (N(7)-methyl 5'-triphosphoguanosine)-ribonucleoside in snoRNA + S-adenosyl-L-methionine = a 5'-end (N(2),N(7)-dimethyl 5'-triphosphoguanosine)-ribonucleoside in snoRNA + S-adenosyl-L-homocysteine + H(+)</text>
        <dbReference type="Rhea" id="RHEA:78475"/>
        <dbReference type="Rhea" id="RHEA-COMP:19086"/>
        <dbReference type="Rhea" id="RHEA-COMP:19088"/>
        <dbReference type="ChEBI" id="CHEBI:15378"/>
        <dbReference type="ChEBI" id="CHEBI:57856"/>
        <dbReference type="ChEBI" id="CHEBI:59789"/>
        <dbReference type="ChEBI" id="CHEBI:156461"/>
        <dbReference type="ChEBI" id="CHEBI:172880"/>
    </reaction>
    <physiologicalReaction direction="left-to-right" evidence="4">
        <dbReference type="Rhea" id="RHEA:78476"/>
    </physiologicalReaction>
</comment>
<dbReference type="GeneID" id="106467438"/>
<comment type="similarity">
    <text evidence="2">Belongs to the methyltransferase superfamily. Trimethylguanosine synthase family.</text>
</comment>
<dbReference type="InterPro" id="IPR029063">
    <property type="entry name" value="SAM-dependent_MTases_sf"/>
</dbReference>
<dbReference type="Gene3D" id="3.40.50.150">
    <property type="entry name" value="Vaccinia Virus protein VP39"/>
    <property type="match status" value="1"/>
</dbReference>
<feature type="compositionally biased region" description="Basic and acidic residues" evidence="8">
    <location>
        <begin position="1019"/>
        <end position="1029"/>
    </location>
</feature>
<dbReference type="PANTHER" id="PTHR14741">
    <property type="entry name" value="S-ADENOSYLMETHIONINE-DEPENDENT METHYLTRANSFERASE RELATED"/>
    <property type="match status" value="1"/>
</dbReference>
<evidence type="ECO:0000256" key="8">
    <source>
        <dbReference type="SAM" id="MobiDB-lite"/>
    </source>
</evidence>
<evidence type="ECO:0000256" key="6">
    <source>
        <dbReference type="ARBA" id="ARBA00049075"/>
    </source>
</evidence>
<reference evidence="11" key="1">
    <citation type="submission" date="2025-08" db="UniProtKB">
        <authorList>
            <consortium name="RefSeq"/>
        </authorList>
    </citation>
    <scope>IDENTIFICATION</scope>
    <source>
        <tissue evidence="11">Muscle</tissue>
    </source>
</reference>
<evidence type="ECO:0000313" key="11">
    <source>
        <dbReference type="RefSeq" id="XP_022251335.1"/>
    </source>
</evidence>
<comment type="catalytic activity">
    <reaction evidence="5">
        <text>a 5'-end (N(2),N(7)-dimethyl 5'-triphosphoguanosine)-ribonucleoside in snRNA + S-adenosyl-L-methionine = a 5'-end (N(2),N(2),N(7)-trimethyl 5'-triphosphoguanosine)-ribonucleoside in snRNA + S-adenosyl-L-homocysteine + H(+)</text>
        <dbReference type="Rhea" id="RHEA:78479"/>
        <dbReference type="Rhea" id="RHEA-COMP:19087"/>
        <dbReference type="Rhea" id="RHEA-COMP:19089"/>
        <dbReference type="ChEBI" id="CHEBI:15378"/>
        <dbReference type="ChEBI" id="CHEBI:57856"/>
        <dbReference type="ChEBI" id="CHEBI:59789"/>
        <dbReference type="ChEBI" id="CHEBI:167623"/>
        <dbReference type="ChEBI" id="CHEBI:172880"/>
    </reaction>
    <physiologicalReaction direction="left-to-right" evidence="5">
        <dbReference type="Rhea" id="RHEA:78480"/>
    </physiologicalReaction>
</comment>
<dbReference type="SUPFAM" id="SSF53335">
    <property type="entry name" value="S-adenosyl-L-methionine-dependent methyltransferases"/>
    <property type="match status" value="1"/>
</dbReference>
<keyword evidence="9" id="KW-1133">Transmembrane helix</keyword>
<feature type="region of interest" description="Disordered" evidence="8">
    <location>
        <begin position="995"/>
        <end position="1054"/>
    </location>
</feature>
<name>A0ABM1T629_LIMPO</name>
<accession>A0ABM1T629</accession>
<dbReference type="Pfam" id="PF09445">
    <property type="entry name" value="Methyltransf_15"/>
    <property type="match status" value="1"/>
</dbReference>
<dbReference type="InterPro" id="IPR019012">
    <property type="entry name" value="RNA_cap_Gua-N2-MeTrfase"/>
</dbReference>
<keyword evidence="10" id="KW-1185">Reference proteome</keyword>
<feature type="transmembrane region" description="Helical" evidence="9">
    <location>
        <begin position="1461"/>
        <end position="1482"/>
    </location>
</feature>
<feature type="compositionally biased region" description="Basic and acidic residues" evidence="8">
    <location>
        <begin position="859"/>
        <end position="876"/>
    </location>
</feature>
<evidence type="ECO:0000256" key="1">
    <source>
        <dbReference type="ARBA" id="ARBA00018517"/>
    </source>
</evidence>
<keyword evidence="9" id="KW-0812">Transmembrane</keyword>
<feature type="compositionally biased region" description="Basic and acidic residues" evidence="8">
    <location>
        <begin position="995"/>
        <end position="1004"/>
    </location>
</feature>
<feature type="compositionally biased region" description="Low complexity" evidence="8">
    <location>
        <begin position="847"/>
        <end position="858"/>
    </location>
</feature>
<evidence type="ECO:0000256" key="7">
    <source>
        <dbReference type="ARBA" id="ARBA00049790"/>
    </source>
</evidence>
<gene>
    <name evidence="11" type="primary">LOC106467438</name>
</gene>
<comment type="catalytic activity">
    <reaction evidence="3">
        <text>a 5'-end (N(2),N(7)-dimethyl 5'-triphosphoguanosine)-ribonucleoside in snoRNA + S-adenosyl-L-methionine = a 5'-end (N(2),N(2),N(7)-trimethyl 5'-triphosphoguanosine)-ribonucleoside in snoRNA + S-adenosyl-L-homocysteine + H(+)</text>
        <dbReference type="Rhea" id="RHEA:78507"/>
        <dbReference type="Rhea" id="RHEA-COMP:19088"/>
        <dbReference type="Rhea" id="RHEA-COMP:19090"/>
        <dbReference type="ChEBI" id="CHEBI:15378"/>
        <dbReference type="ChEBI" id="CHEBI:57856"/>
        <dbReference type="ChEBI" id="CHEBI:59789"/>
        <dbReference type="ChEBI" id="CHEBI:167623"/>
        <dbReference type="ChEBI" id="CHEBI:172880"/>
    </reaction>
    <physiologicalReaction direction="left-to-right" evidence="3">
        <dbReference type="Rhea" id="RHEA:78508"/>
    </physiologicalReaction>
</comment>
<feature type="compositionally biased region" description="Basic and acidic residues" evidence="8">
    <location>
        <begin position="893"/>
        <end position="907"/>
    </location>
</feature>
<evidence type="ECO:0000256" key="9">
    <source>
        <dbReference type="SAM" id="Phobius"/>
    </source>
</evidence>
<keyword evidence="9" id="KW-0472">Membrane</keyword>
<evidence type="ECO:0000256" key="3">
    <source>
        <dbReference type="ARBA" id="ARBA00047418"/>
    </source>
</evidence>
<evidence type="ECO:0000256" key="2">
    <source>
        <dbReference type="ARBA" id="ARBA00025783"/>
    </source>
</evidence>
<comment type="catalytic activity">
    <reaction evidence="6">
        <text>a 5'-end (N(7)-methyl 5'-triphosphoguanosine)-ribonucleoside in snRNA + S-adenosyl-L-methionine = a 5'-end (N(2),N(7)-dimethyl 5'-triphosphoguanosine)-ribonucleoside in snRNA + S-adenosyl-L-homocysteine + H(+)</text>
        <dbReference type="Rhea" id="RHEA:78471"/>
        <dbReference type="Rhea" id="RHEA-COMP:19085"/>
        <dbReference type="Rhea" id="RHEA-COMP:19087"/>
        <dbReference type="ChEBI" id="CHEBI:15378"/>
        <dbReference type="ChEBI" id="CHEBI:57856"/>
        <dbReference type="ChEBI" id="CHEBI:59789"/>
        <dbReference type="ChEBI" id="CHEBI:156461"/>
        <dbReference type="ChEBI" id="CHEBI:172880"/>
    </reaction>
    <physiologicalReaction direction="left-to-right" evidence="6">
        <dbReference type="Rhea" id="RHEA:78472"/>
    </physiologicalReaction>
</comment>
<sequence>MVGHNSNTLEYCDDEVLFNSRCESWCVIADIELQIDKSDNLYLCCCTRFIGVEDRGLSNVTKYGDGDKNQYLDALDSHSSTKNTLILSERSEEPITFEGEFADDVKLMREMGLPLSFGTSKKLHSADYGVKKKQRYGNRKKTLTTGGREDELYEGELEALLDEDENPLALSDEESHINNINEAYSSVSYEDGREFKYSEDIYKAWELYWTEYGELILWQTWVEKYNDYLSPDYNGQQLNCNKNHKFLSLDKKQVDCSVDKTYSQVGYSENNYCKTNLKQVTSYGIQTCASSMTSDCSSCETHENQACISCEITGSQMSEPNTCTKETSNNLSTCFGAGMCNNNQCTNEDVTSSDMAIKLCHCKSSLISQEYCSIVSGKECDKNICVPNLENLEDCSEFDSFQGTGHLEDGADTHNAWEALWEAHYTELYQLTYLQFVENYWKEKQLDTDDLVLKASEVGSPKTSTLDTDDLVLKASEVGSPKTSTLDTDDLVLKASEVGSTKTSTLDTDDLVLKASEVGSPKTSTLDTDDLVLKASEVGSPKTSTPEIQCSQECVENFNTLQLCCGSVEGKISQKFTKCNYDDIIKKDSCAKEGAEQKTAAEDTEQKNNEDCSEQKTTVDNTDQKYDEDCSEQKTAVDNIDQKKNEDCSEQIVVDNIDQKINEDCFEQKTAVDNIDQKNNENSCKQIILDNSNQKVNEDCNELKTVAQSRYQKGNDVRFQPKSYTDSTVQRSNKNLCEQKSNLSINDKKRIDYFYEQNSNVDLNCKCCTIYNKGSCYWKNAKDVDEQDTLKESFDDKGTKDLKNNSGICEEKNIKNYYSLNEDSIFKGFTCEANKCCTFEVCEGESDTGTKTGSSKSIATKEDKVQVQQKDSESHSRGQTVRSNSDEDGNEPPDERPIKLKRSHEQNEETGMGEAEKKLLELGFSFFSPKHSCDPSLPKIVRTFFRKEIRPMHCKKKKSSKKPMHLRFDEEGNSIHPEVDCQLPETLHSVTERWNRKLSSHTEGDIPIEPSLVSPSSPDHSHFTEEDIPIKPSLVSPSSPNHSHNSAKDIPIEPSLISPSSLDHSHFSGRDIPIEPNLVLPPSPDCSCASREKTLTSIVGTFTSVIESISSLGENSSNLSQTYYIPTVSDVLGLGKDIPLAGSSISRTCVGKDVEEVSDYNKLSIDSDIALSEENHSVSNDVVLKKIQNSVKNKSTPESLGLDIKTTTFVNKNCASRESNSVNPATTKVGDDHRTVSTDISKITDKTDGVEVSIEPTLTSEVPWENTNSTDRNLFYTNETLQDADVTQETQKRKKKKSSQKRYNQEDFQIPQEIQATPELSKYWAQRYRIFSRFDEGIRLDYESWFSVTPEKIAHHIAKRCACDVIIDAFCGAGGNAIQFAFTCQKVIAIDIDPGKVALAQHNAAVYGVLDKIEFVVGDYFHLIPTFKADVIFLSPPWGGPEYLETKTYDLNTMKPNGYPFVFLNSLTYLQLYLFIFIGFKLNQCLVHLVHK</sequence>
<feature type="compositionally biased region" description="Basic and acidic residues" evidence="8">
    <location>
        <begin position="597"/>
        <end position="614"/>
    </location>
</feature>
<feature type="region of interest" description="Disordered" evidence="8">
    <location>
        <begin position="844"/>
        <end position="912"/>
    </location>
</feature>
<dbReference type="Proteomes" id="UP000694941">
    <property type="component" value="Unplaced"/>
</dbReference>
<evidence type="ECO:0000313" key="10">
    <source>
        <dbReference type="Proteomes" id="UP000694941"/>
    </source>
</evidence>
<organism evidence="10 11">
    <name type="scientific">Limulus polyphemus</name>
    <name type="common">Atlantic horseshoe crab</name>
    <dbReference type="NCBI Taxonomy" id="6850"/>
    <lineage>
        <taxon>Eukaryota</taxon>
        <taxon>Metazoa</taxon>
        <taxon>Ecdysozoa</taxon>
        <taxon>Arthropoda</taxon>
        <taxon>Chelicerata</taxon>
        <taxon>Merostomata</taxon>
        <taxon>Xiphosura</taxon>
        <taxon>Limulidae</taxon>
        <taxon>Limulus</taxon>
    </lineage>
</organism>
<dbReference type="CDD" id="cd02440">
    <property type="entry name" value="AdoMet_MTases"/>
    <property type="match status" value="1"/>
</dbReference>
<proteinExistence type="inferred from homology"/>
<evidence type="ECO:0000256" key="5">
    <source>
        <dbReference type="ARBA" id="ARBA00048763"/>
    </source>
</evidence>
<evidence type="ECO:0000256" key="4">
    <source>
        <dbReference type="ARBA" id="ARBA00048740"/>
    </source>
</evidence>